<protein>
    <submittedName>
        <fullName evidence="1">Uncharacterized protein</fullName>
    </submittedName>
</protein>
<reference evidence="2" key="1">
    <citation type="submission" date="2017-09" db="EMBL/GenBank/DDBJ databases">
        <authorList>
            <person name="Varghese N."/>
            <person name="Submissions S."/>
        </authorList>
    </citation>
    <scope>NUCLEOTIDE SEQUENCE [LARGE SCALE GENOMIC DNA]</scope>
    <source>
        <strain evidence="2">DSM 15103</strain>
    </source>
</reference>
<sequence>MESKDKYLKNRLAELGKFDYTEEQFYKLKSLFIDNVSLLKMPKEKAFENAYKTVFGGEKK</sequence>
<dbReference type="EMBL" id="OBEI01000004">
    <property type="protein sequence ID" value="SNZ08250.1"/>
    <property type="molecule type" value="Genomic_DNA"/>
</dbReference>
<keyword evidence="2" id="KW-1185">Reference proteome</keyword>
<dbReference type="AlphaFoldDB" id="A0A285NFK3"/>
<dbReference type="Proteomes" id="UP000219036">
    <property type="component" value="Unassembled WGS sequence"/>
</dbReference>
<organism evidence="1 2">
    <name type="scientific">Persephonella hydrogeniphila</name>
    <dbReference type="NCBI Taxonomy" id="198703"/>
    <lineage>
        <taxon>Bacteria</taxon>
        <taxon>Pseudomonadati</taxon>
        <taxon>Aquificota</taxon>
        <taxon>Aquificia</taxon>
        <taxon>Aquificales</taxon>
        <taxon>Hydrogenothermaceae</taxon>
        <taxon>Persephonella</taxon>
    </lineage>
</organism>
<proteinExistence type="predicted"/>
<name>A0A285NFK3_9AQUI</name>
<evidence type="ECO:0000313" key="1">
    <source>
        <dbReference type="EMBL" id="SNZ08250.1"/>
    </source>
</evidence>
<evidence type="ECO:0000313" key="2">
    <source>
        <dbReference type="Proteomes" id="UP000219036"/>
    </source>
</evidence>
<dbReference type="OrthoDB" id="9988291at2"/>
<dbReference type="RefSeq" id="WP_097000404.1">
    <property type="nucleotide sequence ID" value="NZ_OBEI01000004.1"/>
</dbReference>
<gene>
    <name evidence="1" type="ORF">SAMN06265182_1234</name>
</gene>
<accession>A0A285NFK3</accession>